<keyword evidence="2" id="KW-1185">Reference proteome</keyword>
<name>A0A2V1D392_9PLEO</name>
<protein>
    <submittedName>
        <fullName evidence="1">Uncharacterized protein</fullName>
    </submittedName>
</protein>
<organism evidence="1 2">
    <name type="scientific">Periconia macrospinosa</name>
    <dbReference type="NCBI Taxonomy" id="97972"/>
    <lineage>
        <taxon>Eukaryota</taxon>
        <taxon>Fungi</taxon>
        <taxon>Dikarya</taxon>
        <taxon>Ascomycota</taxon>
        <taxon>Pezizomycotina</taxon>
        <taxon>Dothideomycetes</taxon>
        <taxon>Pleosporomycetidae</taxon>
        <taxon>Pleosporales</taxon>
        <taxon>Massarineae</taxon>
        <taxon>Periconiaceae</taxon>
        <taxon>Periconia</taxon>
    </lineage>
</organism>
<reference evidence="1 2" key="1">
    <citation type="journal article" date="2018" name="Sci. Rep.">
        <title>Comparative genomics provides insights into the lifestyle and reveals functional heterogeneity of dark septate endophytic fungi.</title>
        <authorList>
            <person name="Knapp D.G."/>
            <person name="Nemeth J.B."/>
            <person name="Barry K."/>
            <person name="Hainaut M."/>
            <person name="Henrissat B."/>
            <person name="Johnson J."/>
            <person name="Kuo A."/>
            <person name="Lim J.H.P."/>
            <person name="Lipzen A."/>
            <person name="Nolan M."/>
            <person name="Ohm R.A."/>
            <person name="Tamas L."/>
            <person name="Grigoriev I.V."/>
            <person name="Spatafora J.W."/>
            <person name="Nagy L.G."/>
            <person name="Kovacs G.M."/>
        </authorList>
    </citation>
    <scope>NUCLEOTIDE SEQUENCE [LARGE SCALE GENOMIC DNA]</scope>
    <source>
        <strain evidence="1 2">DSE2036</strain>
    </source>
</reference>
<sequence>MSKALNRRSASLSSYKAFLDELLDAGSSGVTLEPWKHLPHLETIPSFGPTDTLVALPGVLVDGCVHIAAIYGASRIRYSTPQYVAEAMRYAQSHWQTGFACSEPGFIEQRRDPNNECTWRVFSKSHKLLVYSAYGVDWRKKIFKSFRAVPECHGITYTKFNTMDELRLRIQHSILLKIAQMENTERGFSKALEEKREKKKKKLSS</sequence>
<evidence type="ECO:0000313" key="1">
    <source>
        <dbReference type="EMBL" id="PVH91694.1"/>
    </source>
</evidence>
<proteinExistence type="predicted"/>
<dbReference type="Proteomes" id="UP000244855">
    <property type="component" value="Unassembled WGS sequence"/>
</dbReference>
<dbReference type="AlphaFoldDB" id="A0A2V1D392"/>
<evidence type="ECO:0000313" key="2">
    <source>
        <dbReference type="Proteomes" id="UP000244855"/>
    </source>
</evidence>
<dbReference type="EMBL" id="KZ805799">
    <property type="protein sequence ID" value="PVH91694.1"/>
    <property type="molecule type" value="Genomic_DNA"/>
</dbReference>
<accession>A0A2V1D392</accession>
<gene>
    <name evidence="1" type="ORF">DM02DRAFT_635943</name>
</gene>